<protein>
    <submittedName>
        <fullName evidence="2">Uncharacterized protein</fullName>
    </submittedName>
</protein>
<dbReference type="RefSeq" id="XP_031867215.1">
    <property type="nucleotide sequence ID" value="XM_032016924.1"/>
</dbReference>
<proteinExistence type="predicted"/>
<feature type="compositionally biased region" description="Basic and acidic residues" evidence="1">
    <location>
        <begin position="105"/>
        <end position="117"/>
    </location>
</feature>
<dbReference type="AlphaFoldDB" id="A0A370TGB9"/>
<dbReference type="Proteomes" id="UP000254866">
    <property type="component" value="Unassembled WGS sequence"/>
</dbReference>
<keyword evidence="3" id="KW-1185">Reference proteome</keyword>
<gene>
    <name evidence="2" type="ORF">BP5553_08301</name>
</gene>
<dbReference type="GeneID" id="43601150"/>
<accession>A0A370TGB9</accession>
<feature type="compositionally biased region" description="Polar residues" evidence="1">
    <location>
        <begin position="24"/>
        <end position="35"/>
    </location>
</feature>
<dbReference type="OrthoDB" id="3565426at2759"/>
<evidence type="ECO:0000313" key="2">
    <source>
        <dbReference type="EMBL" id="RDL33933.1"/>
    </source>
</evidence>
<organism evidence="2 3">
    <name type="scientific">Venustampulla echinocandica</name>
    <dbReference type="NCBI Taxonomy" id="2656787"/>
    <lineage>
        <taxon>Eukaryota</taxon>
        <taxon>Fungi</taxon>
        <taxon>Dikarya</taxon>
        <taxon>Ascomycota</taxon>
        <taxon>Pezizomycotina</taxon>
        <taxon>Leotiomycetes</taxon>
        <taxon>Helotiales</taxon>
        <taxon>Pleuroascaceae</taxon>
        <taxon>Venustampulla</taxon>
    </lineage>
</organism>
<name>A0A370TGB9_9HELO</name>
<evidence type="ECO:0000313" key="3">
    <source>
        <dbReference type="Proteomes" id="UP000254866"/>
    </source>
</evidence>
<evidence type="ECO:0000256" key="1">
    <source>
        <dbReference type="SAM" id="MobiDB-lite"/>
    </source>
</evidence>
<dbReference type="EMBL" id="NPIC01000008">
    <property type="protein sequence ID" value="RDL33933.1"/>
    <property type="molecule type" value="Genomic_DNA"/>
</dbReference>
<comment type="caution">
    <text evidence="2">The sequence shown here is derived from an EMBL/GenBank/DDBJ whole genome shotgun (WGS) entry which is preliminary data.</text>
</comment>
<feature type="region of interest" description="Disordered" evidence="1">
    <location>
        <begin position="24"/>
        <end position="141"/>
    </location>
</feature>
<sequence length="542" mass="61488">MSSTELTTDPAALAAKERARIILQNSYSEAVTTAQPIDRPLRSESPEARTAAGHVRRRTDKVTNAEAPPPSRSETKSCARQPASKGKGRQNRGLGNDGDSDSDEDEKKSKKREDKDGGGAVKKPLTIVDIGGAGPSDRTYGGLSAEEKQAIQLRRAITAMDRRWAAFELHNQECKRRSEVRSPVLIAKTGLPYACLRPPEDAQLNQLTFEKYTEEYKKDALFGHIRDQVVQGDETDKMRVNSWGDHLEDVLLSVEDAFIRRCSTFAGPSTAREDSKVTRMSLMMMCIQKKLWEEVSKYGYDEGLDESISVPRFVSRHCPREGMIVDLLAEQYFRIFSEGLLEGVVARRRGLDIPTLTLMQELKNSRRKENELTLEYMSWAISVLDQTELAERCKNLLRDQTIKSFQIFTNCRQEFVDDPDDTSNKSTVSLSLLKGNKLVNTQPVSIEDLRLMGWRHQGSPSGFWRYEVRHVAIPVAWQEYLGMDVKLTGSQTMFEVMLKVRMDGEVVGIFRPELDLEWHNNWDTFCDSLRRVDPSPRSWALS</sequence>
<reference evidence="2 3" key="1">
    <citation type="journal article" date="2018" name="IMA Fungus">
        <title>IMA Genome-F 9: Draft genome sequence of Annulohypoxylon stygium, Aspergillus mulundensis, Berkeleyomyces basicola (syn. Thielaviopsis basicola), Ceratocystis smalleyi, two Cercospora beticola strains, Coleophoma cylindrospora, Fusarium fracticaudum, Phialophora cf. hyalina, and Morchella septimelata.</title>
        <authorList>
            <person name="Wingfield B.D."/>
            <person name="Bills G.F."/>
            <person name="Dong Y."/>
            <person name="Huang W."/>
            <person name="Nel W.J."/>
            <person name="Swalarsk-Parry B.S."/>
            <person name="Vaghefi N."/>
            <person name="Wilken P.M."/>
            <person name="An Z."/>
            <person name="de Beer Z.W."/>
            <person name="De Vos L."/>
            <person name="Chen L."/>
            <person name="Duong T.A."/>
            <person name="Gao Y."/>
            <person name="Hammerbacher A."/>
            <person name="Kikkert J.R."/>
            <person name="Li Y."/>
            <person name="Li H."/>
            <person name="Li K."/>
            <person name="Li Q."/>
            <person name="Liu X."/>
            <person name="Ma X."/>
            <person name="Naidoo K."/>
            <person name="Pethybridge S.J."/>
            <person name="Sun J."/>
            <person name="Steenkamp E.T."/>
            <person name="van der Nest M.A."/>
            <person name="van Wyk S."/>
            <person name="Wingfield M.J."/>
            <person name="Xiong C."/>
            <person name="Yue Q."/>
            <person name="Zhang X."/>
        </authorList>
    </citation>
    <scope>NUCLEOTIDE SEQUENCE [LARGE SCALE GENOMIC DNA]</scope>
    <source>
        <strain evidence="2 3">BP 5553</strain>
    </source>
</reference>